<proteinExistence type="predicted"/>
<evidence type="ECO:0000313" key="3">
    <source>
        <dbReference type="EMBL" id="PJZ66675.1"/>
    </source>
</evidence>
<keyword evidence="2" id="KW-0472">Membrane</keyword>
<gene>
    <name evidence="3" type="ORF">CH371_00775</name>
</gene>
<evidence type="ECO:0000313" key="4">
    <source>
        <dbReference type="Proteomes" id="UP000231912"/>
    </source>
</evidence>
<feature type="transmembrane region" description="Helical" evidence="2">
    <location>
        <begin position="315"/>
        <end position="337"/>
    </location>
</feature>
<dbReference type="Proteomes" id="UP000231912">
    <property type="component" value="Unassembled WGS sequence"/>
</dbReference>
<dbReference type="EMBL" id="NPDT01000001">
    <property type="protein sequence ID" value="PJZ66675.1"/>
    <property type="molecule type" value="Genomic_DNA"/>
</dbReference>
<accession>A0A2M9ZE31</accession>
<dbReference type="RefSeq" id="WP_100757288.1">
    <property type="nucleotide sequence ID" value="NZ_NPDT01000001.1"/>
</dbReference>
<dbReference type="AlphaFoldDB" id="A0A2M9ZE31"/>
<name>A0A2M9ZE31_9LEPT</name>
<evidence type="ECO:0000256" key="2">
    <source>
        <dbReference type="SAM" id="Phobius"/>
    </source>
</evidence>
<comment type="caution">
    <text evidence="3">The sequence shown here is derived from an EMBL/GenBank/DDBJ whole genome shotgun (WGS) entry which is preliminary data.</text>
</comment>
<protein>
    <submittedName>
        <fullName evidence="3">Uncharacterized protein</fullName>
    </submittedName>
</protein>
<feature type="region of interest" description="Disordered" evidence="1">
    <location>
        <begin position="286"/>
        <end position="305"/>
    </location>
</feature>
<evidence type="ECO:0000256" key="1">
    <source>
        <dbReference type="SAM" id="MobiDB-lite"/>
    </source>
</evidence>
<sequence>MAADQVYSLLFQSRDTSSSLYILFGGIVDPAASRIDRFEVVAVGNSELINIPLSGTTFKDVGNICQKIKYEGKQLKNLTNKLQELFQTSGRSDDFMEQLIHYINKREDEKIRYLINQIGNQAMGNSKPDIQLWYGLIDRSKIDEVGTSRQSIETLEQEETSPEIASEESAPVIPIGGPPTGIDASIPANATRVQFKFILSPVSGIPVNQLRPGDQIVVQLIGNDPATMGIIDGMKLKTEDGTIKPVPATVVATENKGVENETIVKIGTDVFGKIYEEENSVKVRPYTGEKPISRSGGGSTSSVSSASMEAGESSLLLTVLIALGVVGIGMVAVFVFLF</sequence>
<keyword evidence="2" id="KW-0812">Transmembrane</keyword>
<feature type="region of interest" description="Disordered" evidence="1">
    <location>
        <begin position="154"/>
        <end position="173"/>
    </location>
</feature>
<reference evidence="3 4" key="1">
    <citation type="submission" date="2017-07" db="EMBL/GenBank/DDBJ databases">
        <title>Leptospira spp. isolated from tropical soils.</title>
        <authorList>
            <person name="Thibeaux R."/>
            <person name="Iraola G."/>
            <person name="Ferres I."/>
            <person name="Bierque E."/>
            <person name="Girault D."/>
            <person name="Soupe-Gilbert M.-E."/>
            <person name="Picardeau M."/>
            <person name="Goarant C."/>
        </authorList>
    </citation>
    <scope>NUCLEOTIDE SEQUENCE [LARGE SCALE GENOMIC DNA]</scope>
    <source>
        <strain evidence="3 4">FH2-C-A2</strain>
    </source>
</reference>
<keyword evidence="2" id="KW-1133">Transmembrane helix</keyword>
<organism evidence="3 4">
    <name type="scientific">Leptospira wolffii</name>
    <dbReference type="NCBI Taxonomy" id="409998"/>
    <lineage>
        <taxon>Bacteria</taxon>
        <taxon>Pseudomonadati</taxon>
        <taxon>Spirochaetota</taxon>
        <taxon>Spirochaetia</taxon>
        <taxon>Leptospirales</taxon>
        <taxon>Leptospiraceae</taxon>
        <taxon>Leptospira</taxon>
    </lineage>
</organism>